<dbReference type="RefSeq" id="WP_119108977.1">
    <property type="nucleotide sequence ID" value="NZ_QXJC01000003.1"/>
</dbReference>
<evidence type="ECO:0000256" key="2">
    <source>
        <dbReference type="HAMAP-Rule" id="MF_00758"/>
    </source>
</evidence>
<evidence type="ECO:0000256" key="1">
    <source>
        <dbReference type="ARBA" id="ARBA00009600"/>
    </source>
</evidence>
<dbReference type="GO" id="GO:0005829">
    <property type="term" value="C:cytosol"/>
    <property type="evidence" value="ECO:0007669"/>
    <property type="project" value="TreeGrafter"/>
</dbReference>
<reference evidence="3 4" key="1">
    <citation type="submission" date="2018-09" db="EMBL/GenBank/DDBJ databases">
        <title>Draft genome of Simplicispira sp. NY-02.</title>
        <authorList>
            <person name="Im W.T."/>
        </authorList>
    </citation>
    <scope>NUCLEOTIDE SEQUENCE [LARGE SCALE GENOMIC DNA]</scope>
    <source>
        <strain evidence="3 4">NY-02</strain>
    </source>
</reference>
<comment type="similarity">
    <text evidence="1 2">Belongs to the UPF0301 (AlgH) family.</text>
</comment>
<dbReference type="Gene3D" id="3.40.1740.10">
    <property type="entry name" value="VC0467-like"/>
    <property type="match status" value="1"/>
</dbReference>
<dbReference type="PANTHER" id="PTHR30327">
    <property type="entry name" value="UNCHARACTERIZED PROTEIN YQGE"/>
    <property type="match status" value="1"/>
</dbReference>
<dbReference type="Proteomes" id="UP000266302">
    <property type="component" value="Unassembled WGS sequence"/>
</dbReference>
<proteinExistence type="inferred from homology"/>
<dbReference type="OrthoDB" id="9807486at2"/>
<comment type="caution">
    <text evidence="3">The sequence shown here is derived from an EMBL/GenBank/DDBJ whole genome shotgun (WGS) entry which is preliminary data.</text>
</comment>
<protein>
    <recommendedName>
        <fullName evidence="2">UPF0301 protein D3F03_08685</fullName>
    </recommendedName>
</protein>
<dbReference type="InterPro" id="IPR003774">
    <property type="entry name" value="AlgH-like"/>
</dbReference>
<evidence type="ECO:0000313" key="4">
    <source>
        <dbReference type="Proteomes" id="UP000266302"/>
    </source>
</evidence>
<evidence type="ECO:0000313" key="3">
    <source>
        <dbReference type="EMBL" id="RID98312.1"/>
    </source>
</evidence>
<dbReference type="NCBIfam" id="NF001266">
    <property type="entry name" value="PRK00228.1-1"/>
    <property type="match status" value="1"/>
</dbReference>
<dbReference type="AlphaFoldDB" id="A0A398C5P5"/>
<dbReference type="Pfam" id="PF02622">
    <property type="entry name" value="DUF179"/>
    <property type="match status" value="1"/>
</dbReference>
<dbReference type="PANTHER" id="PTHR30327:SF1">
    <property type="entry name" value="UPF0301 PROTEIN YQGE"/>
    <property type="match status" value="1"/>
</dbReference>
<dbReference type="HAMAP" id="MF_00758">
    <property type="entry name" value="UPF0301"/>
    <property type="match status" value="1"/>
</dbReference>
<keyword evidence="4" id="KW-1185">Reference proteome</keyword>
<sequence>MPANSAPMNLTNHFLIAMPGMEDASFSRSVVYVCEHSERGALGLIINKPTDISLEGLFEKVDLSLGRSDLTGSPVFLGGPVQTERGFVLHERVQLETDDEPAYASTMVIPGGLEMTTSKDVLEALATGAGPRRVLVTLGYSSWGEGQLESEMAENSWLTVGANAAVIFDTPVEARYDSALGLLGLQAWQLSPGAGHA</sequence>
<gene>
    <name evidence="3" type="ORF">D3F03_08685</name>
</gene>
<accession>A0A398C5P5</accession>
<organism evidence="3 4">
    <name type="scientific">Simplicispira hankyongi</name>
    <dbReference type="NCBI Taxonomy" id="2315688"/>
    <lineage>
        <taxon>Bacteria</taxon>
        <taxon>Pseudomonadati</taxon>
        <taxon>Pseudomonadota</taxon>
        <taxon>Betaproteobacteria</taxon>
        <taxon>Burkholderiales</taxon>
        <taxon>Comamonadaceae</taxon>
        <taxon>Simplicispira</taxon>
    </lineage>
</organism>
<name>A0A398C5P5_9BURK</name>
<dbReference type="SUPFAM" id="SSF143456">
    <property type="entry name" value="VC0467-like"/>
    <property type="match status" value="1"/>
</dbReference>
<dbReference type="EMBL" id="QXJC01000003">
    <property type="protein sequence ID" value="RID98312.1"/>
    <property type="molecule type" value="Genomic_DNA"/>
</dbReference>